<evidence type="ECO:0000313" key="2">
    <source>
        <dbReference type="Proteomes" id="UP001154282"/>
    </source>
</evidence>
<name>A0AAV0KDA6_9ROSI</name>
<gene>
    <name evidence="1" type="ORF">LITE_LOCUS18231</name>
</gene>
<dbReference type="EMBL" id="CAMGYJ010000005">
    <property type="protein sequence ID" value="CAI0420037.1"/>
    <property type="molecule type" value="Genomic_DNA"/>
</dbReference>
<accession>A0AAV0KDA6</accession>
<organism evidence="1 2">
    <name type="scientific">Linum tenue</name>
    <dbReference type="NCBI Taxonomy" id="586396"/>
    <lineage>
        <taxon>Eukaryota</taxon>
        <taxon>Viridiplantae</taxon>
        <taxon>Streptophyta</taxon>
        <taxon>Embryophyta</taxon>
        <taxon>Tracheophyta</taxon>
        <taxon>Spermatophyta</taxon>
        <taxon>Magnoliopsida</taxon>
        <taxon>eudicotyledons</taxon>
        <taxon>Gunneridae</taxon>
        <taxon>Pentapetalae</taxon>
        <taxon>rosids</taxon>
        <taxon>fabids</taxon>
        <taxon>Malpighiales</taxon>
        <taxon>Linaceae</taxon>
        <taxon>Linum</taxon>
    </lineage>
</organism>
<reference evidence="1" key="1">
    <citation type="submission" date="2022-08" db="EMBL/GenBank/DDBJ databases">
        <authorList>
            <person name="Gutierrez-Valencia J."/>
        </authorList>
    </citation>
    <scope>NUCLEOTIDE SEQUENCE</scope>
</reference>
<sequence>MNYSFHINYHYLFLSSPSPRFSQATLSILSLRLRSLQISLPCRFLTAGGSCLRVDLASIYPLMVISAAEMFVSDFFPTRTQICSKDLEQQGLCRSGQFVACDGVDDGKAGVSVGRSRSSRWFEVRSVVAGGAVEG</sequence>
<keyword evidence="2" id="KW-1185">Reference proteome</keyword>
<dbReference type="Proteomes" id="UP001154282">
    <property type="component" value="Unassembled WGS sequence"/>
</dbReference>
<comment type="caution">
    <text evidence="1">The sequence shown here is derived from an EMBL/GenBank/DDBJ whole genome shotgun (WGS) entry which is preliminary data.</text>
</comment>
<proteinExistence type="predicted"/>
<evidence type="ECO:0008006" key="3">
    <source>
        <dbReference type="Google" id="ProtNLM"/>
    </source>
</evidence>
<evidence type="ECO:0000313" key="1">
    <source>
        <dbReference type="EMBL" id="CAI0420037.1"/>
    </source>
</evidence>
<dbReference type="AlphaFoldDB" id="A0AAV0KDA6"/>
<protein>
    <recommendedName>
        <fullName evidence="3">DNA-directed DNA polymerase</fullName>
    </recommendedName>
</protein>